<organism evidence="3">
    <name type="scientific">viral metagenome</name>
    <dbReference type="NCBI Taxonomy" id="1070528"/>
    <lineage>
        <taxon>unclassified sequences</taxon>
        <taxon>metagenomes</taxon>
        <taxon>organismal metagenomes</taxon>
    </lineage>
</organism>
<name>A0A6C0IJG7_9ZZZZ</name>
<protein>
    <submittedName>
        <fullName evidence="3">Uncharacterized protein</fullName>
    </submittedName>
</protein>
<feature type="transmembrane region" description="Helical" evidence="2">
    <location>
        <begin position="7"/>
        <end position="25"/>
    </location>
</feature>
<proteinExistence type="predicted"/>
<dbReference type="EMBL" id="MN740167">
    <property type="protein sequence ID" value="QHT91663.1"/>
    <property type="molecule type" value="Genomic_DNA"/>
</dbReference>
<reference evidence="3" key="1">
    <citation type="journal article" date="2020" name="Nature">
        <title>Giant virus diversity and host interactions through global metagenomics.</title>
        <authorList>
            <person name="Schulz F."/>
            <person name="Roux S."/>
            <person name="Paez-Espino D."/>
            <person name="Jungbluth S."/>
            <person name="Walsh D.A."/>
            <person name="Denef V.J."/>
            <person name="McMahon K.D."/>
            <person name="Konstantinidis K.T."/>
            <person name="Eloe-Fadrosh E.A."/>
            <person name="Kyrpides N.C."/>
            <person name="Woyke T."/>
        </authorList>
    </citation>
    <scope>NUCLEOTIDE SEQUENCE</scope>
    <source>
        <strain evidence="3">GVMAG-M-3300023184-86</strain>
    </source>
</reference>
<dbReference type="AlphaFoldDB" id="A0A6C0IJG7"/>
<accession>A0A6C0IJG7</accession>
<keyword evidence="2" id="KW-0472">Membrane</keyword>
<feature type="transmembrane region" description="Helical" evidence="2">
    <location>
        <begin position="31"/>
        <end position="49"/>
    </location>
</feature>
<keyword evidence="2" id="KW-0812">Transmembrane</keyword>
<sequence length="176" mass="19145">MINLCPPAIIYLIFSITQILIDLYNGLYNTVAMKIIVTVMVTILLNILCQRGLNTISWIIVFIPFILMTVIVSLLLYIFGLNSTTGSLNYSCQDGSNNTTNTTPTPSSINNVTVDTNGNIIIYNPYYNSLTNPVYYNSPNIIVPKPPTTSSTTSSSNTTTSNTPPPSGSSDPAYQS</sequence>
<feature type="compositionally biased region" description="Low complexity" evidence="1">
    <location>
        <begin position="148"/>
        <end position="162"/>
    </location>
</feature>
<evidence type="ECO:0000256" key="2">
    <source>
        <dbReference type="SAM" id="Phobius"/>
    </source>
</evidence>
<keyword evidence="2" id="KW-1133">Transmembrane helix</keyword>
<feature type="transmembrane region" description="Helical" evidence="2">
    <location>
        <begin position="56"/>
        <end position="79"/>
    </location>
</feature>
<feature type="region of interest" description="Disordered" evidence="1">
    <location>
        <begin position="146"/>
        <end position="176"/>
    </location>
</feature>
<evidence type="ECO:0000256" key="1">
    <source>
        <dbReference type="SAM" id="MobiDB-lite"/>
    </source>
</evidence>
<evidence type="ECO:0000313" key="3">
    <source>
        <dbReference type="EMBL" id="QHT91663.1"/>
    </source>
</evidence>